<dbReference type="Pfam" id="PF06985">
    <property type="entry name" value="HET"/>
    <property type="match status" value="1"/>
</dbReference>
<dbReference type="PANTHER" id="PTHR33112">
    <property type="entry name" value="DOMAIN PROTEIN, PUTATIVE-RELATED"/>
    <property type="match status" value="1"/>
</dbReference>
<accession>A0A6A6JC66</accession>
<reference evidence="2" key="1">
    <citation type="journal article" date="2020" name="Stud. Mycol.">
        <title>101 Dothideomycetes genomes: a test case for predicting lifestyles and emergence of pathogens.</title>
        <authorList>
            <person name="Haridas S."/>
            <person name="Albert R."/>
            <person name="Binder M."/>
            <person name="Bloem J."/>
            <person name="Labutti K."/>
            <person name="Salamov A."/>
            <person name="Andreopoulos B."/>
            <person name="Baker S."/>
            <person name="Barry K."/>
            <person name="Bills G."/>
            <person name="Bluhm B."/>
            <person name="Cannon C."/>
            <person name="Castanera R."/>
            <person name="Culley D."/>
            <person name="Daum C."/>
            <person name="Ezra D."/>
            <person name="Gonzalez J."/>
            <person name="Henrissat B."/>
            <person name="Kuo A."/>
            <person name="Liang C."/>
            <person name="Lipzen A."/>
            <person name="Lutzoni F."/>
            <person name="Magnuson J."/>
            <person name="Mondo S."/>
            <person name="Nolan M."/>
            <person name="Ohm R."/>
            <person name="Pangilinan J."/>
            <person name="Park H.-J."/>
            <person name="Ramirez L."/>
            <person name="Alfaro M."/>
            <person name="Sun H."/>
            <person name="Tritt A."/>
            <person name="Yoshinaga Y."/>
            <person name="Zwiers L.-H."/>
            <person name="Turgeon B."/>
            <person name="Goodwin S."/>
            <person name="Spatafora J."/>
            <person name="Crous P."/>
            <person name="Grigoriev I."/>
        </authorList>
    </citation>
    <scope>NUCLEOTIDE SEQUENCE</scope>
    <source>
        <strain evidence="2">CBS 379.55</strain>
    </source>
</reference>
<organism evidence="2 3">
    <name type="scientific">Westerdykella ornata</name>
    <dbReference type="NCBI Taxonomy" id="318751"/>
    <lineage>
        <taxon>Eukaryota</taxon>
        <taxon>Fungi</taxon>
        <taxon>Dikarya</taxon>
        <taxon>Ascomycota</taxon>
        <taxon>Pezizomycotina</taxon>
        <taxon>Dothideomycetes</taxon>
        <taxon>Pleosporomycetidae</taxon>
        <taxon>Pleosporales</taxon>
        <taxon>Sporormiaceae</taxon>
        <taxon>Westerdykella</taxon>
    </lineage>
</organism>
<keyword evidence="3" id="KW-1185">Reference proteome</keyword>
<evidence type="ECO:0000259" key="1">
    <source>
        <dbReference type="Pfam" id="PF06985"/>
    </source>
</evidence>
<feature type="domain" description="Heterokaryon incompatibility" evidence="1">
    <location>
        <begin position="178"/>
        <end position="362"/>
    </location>
</feature>
<dbReference type="AlphaFoldDB" id="A0A6A6JC66"/>
<dbReference type="EMBL" id="ML986509">
    <property type="protein sequence ID" value="KAF2273588.1"/>
    <property type="molecule type" value="Genomic_DNA"/>
</dbReference>
<gene>
    <name evidence="2" type="ORF">EI97DRAFT_404147</name>
</gene>
<dbReference type="RefSeq" id="XP_033651127.1">
    <property type="nucleotide sequence ID" value="XM_033796531.1"/>
</dbReference>
<evidence type="ECO:0000313" key="3">
    <source>
        <dbReference type="Proteomes" id="UP000800097"/>
    </source>
</evidence>
<dbReference type="Proteomes" id="UP000800097">
    <property type="component" value="Unassembled WGS sequence"/>
</dbReference>
<dbReference type="OrthoDB" id="3486565at2759"/>
<protein>
    <submittedName>
        <fullName evidence="2">HET-domain-containing protein</fullName>
    </submittedName>
</protein>
<name>A0A6A6JC66_WESOR</name>
<dbReference type="PANTHER" id="PTHR33112:SF16">
    <property type="entry name" value="HETEROKARYON INCOMPATIBILITY DOMAIN-CONTAINING PROTEIN"/>
    <property type="match status" value="1"/>
</dbReference>
<dbReference type="InterPro" id="IPR010730">
    <property type="entry name" value="HET"/>
</dbReference>
<evidence type="ECO:0000313" key="2">
    <source>
        <dbReference type="EMBL" id="KAF2273588.1"/>
    </source>
</evidence>
<dbReference type="GeneID" id="54549706"/>
<proteinExistence type="predicted"/>
<sequence length="678" mass="75759">MLCGLCKQIDQPGKELRYLLWELRPQVRPLRDRQVALPRAPCQLCDVLWRALVALVGERHLELFETLVVLDIEFGGVMRADLLPFDEKVRKMRLQFFLDPGATPKFGRIGGARQIAENGISSSCIELIQKWLATCNISHDKCVINNEASLLPTRVIWVGNQYSTPRLHISKHDEKGLFVALSHCWGGSSPVLTTTATLPMRVDSIPLLSLPQTFQDAIQVTRALGIEYLWIDSLCIVQDSHDDWVHEASRMGTIYESAYFTISADAAQDCNTGFLSAPARRPGVCVSVPFDNPTATSQSANGTISVREKGSLMRQLPIHGWHSENIMALAPPEPEEDTPSYLQIITGAPTSRLSTRGWVMQERILASRTLHFGKFELGWECRNCISCECCADSKRSRRGDARLKGALGKNEWPRIVKEYTWMSLTVSEDRLPALSGLVSTLAKGSRLGDEYVSGLWKSTLAQDLLWHVPSGSEKDKKGLLPRPYAPSWSWASLNAPVEYAPANPGIANSFEVVDIVCEPVGGNPYGPVTEHSYIEVSGLCVPVWYNGLLSPENSFVSIEPNLQARFQRQAGFRSQVRVYPDTEMDPRALKHRERLRFLLISDGEHSLSGLLLKKMEGHQLGDEVYERVGYACDEASAPVKVESFYTTDSDFDYEPAPADHRAWAAWEKFASKKVMKII</sequence>